<comment type="caution">
    <text evidence="2">The sequence shown here is derived from an EMBL/GenBank/DDBJ whole genome shotgun (WGS) entry which is preliminary data.</text>
</comment>
<dbReference type="InterPro" id="IPR053250">
    <property type="entry name" value="Glycosyltransferase_77"/>
</dbReference>
<keyword evidence="3" id="KW-1185">Reference proteome</keyword>
<dbReference type="EMBL" id="CAUYUE010000008">
    <property type="protein sequence ID" value="CAK0783158.1"/>
    <property type="molecule type" value="Genomic_DNA"/>
</dbReference>
<dbReference type="Proteomes" id="UP001314263">
    <property type="component" value="Unassembled WGS sequence"/>
</dbReference>
<name>A0AAV1I7L5_9CHLO</name>
<dbReference type="Pfam" id="PF03407">
    <property type="entry name" value="Nucleotid_trans"/>
    <property type="match status" value="1"/>
</dbReference>
<evidence type="ECO:0000259" key="1">
    <source>
        <dbReference type="Pfam" id="PF03407"/>
    </source>
</evidence>
<accession>A0AAV1I7L5</accession>
<dbReference type="GO" id="GO:0052325">
    <property type="term" value="P:cell wall pectin biosynthetic process"/>
    <property type="evidence" value="ECO:0007669"/>
    <property type="project" value="TreeGrafter"/>
</dbReference>
<protein>
    <recommendedName>
        <fullName evidence="1">Nucleotide-diphospho-sugar transferase domain-containing protein</fullName>
    </recommendedName>
</protein>
<dbReference type="PANTHER" id="PTHR46936:SF1">
    <property type="entry name" value="ARABINOSYLTRANSFERASE XEG113"/>
    <property type="match status" value="1"/>
</dbReference>
<dbReference type="GO" id="GO:0052636">
    <property type="term" value="F:arabinosyltransferase activity"/>
    <property type="evidence" value="ECO:0007669"/>
    <property type="project" value="TreeGrafter"/>
</dbReference>
<dbReference type="AlphaFoldDB" id="A0AAV1I7L5"/>
<feature type="domain" description="Nucleotide-diphospho-sugar transferase" evidence="1">
    <location>
        <begin position="131"/>
        <end position="383"/>
    </location>
</feature>
<sequence length="683" mass="76568">MARPEASLRHGALLLLYTVSAFLLLTTLMGASKQVYQLVQPRPQAHGGMPQAHGGMLATSIMAPSKRGPAAGSVPSWQPALAALDTDEIPLPVLQAQRHNTTLFVSFANGDYSLLMRNWAAHLSRLGLPHIVISLDAPALEACREHSIPTVPWMLSLGSKGFRSDLKTFRKMGAIKPALVLHYMQQYSLSSVSLSDTDTVWLRDPKELIDAEPDADMFISTDCISHEAEAKAWRGEVETVTRCGHLAGAYQDGRLAINSGVNIYRNRPQTRALLERWRSDMMDAAKARHITPDRRSNWTVTDQLALSLIFAEGAGLVTEGVEGSRRLVWMARRTVRVMPLPVLAAAGGHTAFVQELHLRHNVTPFVVHATFNRFEMTGKMYRFREKGWWIVDSDAYYDSPKGRYMAYNNTVRDYVATLERAMGPMVPLNKHLLAVAFQLAALRDAFAIAWGLNRTLILPRFWSWCEMDQVATVLSTCTKDGGDQALPFQTPADYLLSIPDLRDSPLQTREYSFLTNPRLPRHFIDSAQHVQVVPAESAPQTFASVRPMPVAPRGSSALAIRMILREHVATHVLLWDGLSSGTFGGFLSSEATLHFNKHFSEFTRGMQWCCAAGEWGLPHQLDLARWPYIQPRHLVPWNQDGLANAWRTPTLRRPAICERPKGINKVFIEDYENHPCRFLDKNR</sequence>
<gene>
    <name evidence="2" type="ORF">CVIRNUC_006357</name>
</gene>
<dbReference type="GO" id="GO:0005794">
    <property type="term" value="C:Golgi apparatus"/>
    <property type="evidence" value="ECO:0007669"/>
    <property type="project" value="TreeGrafter"/>
</dbReference>
<reference evidence="2 3" key="1">
    <citation type="submission" date="2023-10" db="EMBL/GenBank/DDBJ databases">
        <authorList>
            <person name="Maclean D."/>
            <person name="Macfadyen A."/>
        </authorList>
    </citation>
    <scope>NUCLEOTIDE SEQUENCE [LARGE SCALE GENOMIC DNA]</scope>
</reference>
<organism evidence="2 3">
    <name type="scientific">Coccomyxa viridis</name>
    <dbReference type="NCBI Taxonomy" id="1274662"/>
    <lineage>
        <taxon>Eukaryota</taxon>
        <taxon>Viridiplantae</taxon>
        <taxon>Chlorophyta</taxon>
        <taxon>core chlorophytes</taxon>
        <taxon>Trebouxiophyceae</taxon>
        <taxon>Trebouxiophyceae incertae sedis</taxon>
        <taxon>Coccomyxaceae</taxon>
        <taxon>Coccomyxa</taxon>
    </lineage>
</organism>
<proteinExistence type="predicted"/>
<evidence type="ECO:0000313" key="2">
    <source>
        <dbReference type="EMBL" id="CAK0783158.1"/>
    </source>
</evidence>
<dbReference type="InterPro" id="IPR005069">
    <property type="entry name" value="Nucl-diP-sugar_transferase"/>
</dbReference>
<evidence type="ECO:0000313" key="3">
    <source>
        <dbReference type="Proteomes" id="UP001314263"/>
    </source>
</evidence>
<dbReference type="PANTHER" id="PTHR46936">
    <property type="entry name" value="ARABINOSYLTRANSFERASE XEG113"/>
    <property type="match status" value="1"/>
</dbReference>